<dbReference type="Proteomes" id="UP000247591">
    <property type="component" value="Unassembled WGS sequence"/>
</dbReference>
<keyword evidence="1" id="KW-0812">Transmembrane</keyword>
<gene>
    <name evidence="2" type="ORF">DFR67_102141</name>
</gene>
<comment type="caution">
    <text evidence="2">The sequence shown here is derived from an EMBL/GenBank/DDBJ whole genome shotgun (WGS) entry which is preliminary data.</text>
</comment>
<keyword evidence="1" id="KW-1133">Transmembrane helix</keyword>
<evidence type="ECO:0008006" key="4">
    <source>
        <dbReference type="Google" id="ProtNLM"/>
    </source>
</evidence>
<evidence type="ECO:0000313" key="3">
    <source>
        <dbReference type="Proteomes" id="UP000247591"/>
    </source>
</evidence>
<dbReference type="EMBL" id="QJSP01000002">
    <property type="protein sequence ID" value="PYE20003.1"/>
    <property type="molecule type" value="Genomic_DNA"/>
</dbReference>
<proteinExistence type="predicted"/>
<accession>A0A318RQ01</accession>
<dbReference type="RefSeq" id="WP_342766707.1">
    <property type="nucleotide sequence ID" value="NZ_QJSP01000002.1"/>
</dbReference>
<feature type="transmembrane region" description="Helical" evidence="1">
    <location>
        <begin position="98"/>
        <end position="116"/>
    </location>
</feature>
<sequence length="118" mass="12365">MTVVGKRRGKKVAAVEKVVAGVASKNPTVIAVKTADSVLPRIIGFGIAGTGVAHFVRPELFESITKPAFPENTREWIYANGATETVIGLAIANRPTRLFGLVGLVGYVGFLGSRIASA</sequence>
<keyword evidence="1" id="KW-0472">Membrane</keyword>
<reference evidence="2 3" key="1">
    <citation type="submission" date="2018-06" db="EMBL/GenBank/DDBJ databases">
        <title>Genomic Encyclopedia of Type Strains, Phase IV (KMG-IV): sequencing the most valuable type-strain genomes for metagenomic binning, comparative biology and taxonomic classification.</title>
        <authorList>
            <person name="Goeker M."/>
        </authorList>
    </citation>
    <scope>NUCLEOTIDE SEQUENCE [LARGE SCALE GENOMIC DNA]</scope>
    <source>
        <strain evidence="2 3">DSM 45521</strain>
    </source>
</reference>
<dbReference type="AlphaFoldDB" id="A0A318RQ01"/>
<organism evidence="2 3">
    <name type="scientific">Williamsia limnetica</name>
    <dbReference type="NCBI Taxonomy" id="882452"/>
    <lineage>
        <taxon>Bacteria</taxon>
        <taxon>Bacillati</taxon>
        <taxon>Actinomycetota</taxon>
        <taxon>Actinomycetes</taxon>
        <taxon>Mycobacteriales</taxon>
        <taxon>Nocardiaceae</taxon>
        <taxon>Williamsia</taxon>
    </lineage>
</organism>
<protein>
    <recommendedName>
        <fullName evidence="4">DoxX-like protein</fullName>
    </recommendedName>
</protein>
<evidence type="ECO:0000256" key="1">
    <source>
        <dbReference type="SAM" id="Phobius"/>
    </source>
</evidence>
<keyword evidence="3" id="KW-1185">Reference proteome</keyword>
<name>A0A318RQ01_WILLI</name>
<evidence type="ECO:0000313" key="2">
    <source>
        <dbReference type="EMBL" id="PYE20003.1"/>
    </source>
</evidence>